<accession>A0A644W884</accession>
<proteinExistence type="predicted"/>
<protein>
    <submittedName>
        <fullName evidence="1">Uncharacterized protein</fullName>
    </submittedName>
</protein>
<comment type="caution">
    <text evidence="1">The sequence shown here is derived from an EMBL/GenBank/DDBJ whole genome shotgun (WGS) entry which is preliminary data.</text>
</comment>
<gene>
    <name evidence="1" type="ORF">SDC9_45917</name>
</gene>
<sequence length="371" mass="40757">MVRRKTICISIFLLFMLPSLLFASFSFAFDSWEGHPRIGAGLIPTGVRAGTTVVGDPLLAEWETSILMLGKVGYHERMLWQDPVTGSVRTTGPIIYDYLAFDWTLGVQQGFGFEQKHSLFLGYRGSFEQAFDSMIVGDTLSTGTVQSLSTYLSAGNTYYGSLTSFGTCLGLSYRYDSLFDSLSVIDGYRLSTVLWFGPKLLNSNASYTLVEAEALGAKTLASVREKDDRNLYSIVLVDRLSASAAFGTNIALPVQQVSSLGRKVRGFGTFEYLGDISIANQLDLRFNGPESFTKGIFPHFICFYDIGYGFGDAYYTAVAVSDLLSSVGVRVSFSLLEYFDIGYQMAYLVSGTSRTQPANVMVGELVGRITF</sequence>
<reference evidence="1" key="1">
    <citation type="submission" date="2019-08" db="EMBL/GenBank/DDBJ databases">
        <authorList>
            <person name="Kucharzyk K."/>
            <person name="Murdoch R.W."/>
            <person name="Higgins S."/>
            <person name="Loffler F."/>
        </authorList>
    </citation>
    <scope>NUCLEOTIDE SEQUENCE</scope>
</reference>
<dbReference type="Gene3D" id="2.40.160.50">
    <property type="entry name" value="membrane protein fhac: a member of the omp85/tpsb transporter family"/>
    <property type="match status" value="1"/>
</dbReference>
<dbReference type="EMBL" id="VSSQ01000682">
    <property type="protein sequence ID" value="MPL99696.1"/>
    <property type="molecule type" value="Genomic_DNA"/>
</dbReference>
<organism evidence="1">
    <name type="scientific">bioreactor metagenome</name>
    <dbReference type="NCBI Taxonomy" id="1076179"/>
    <lineage>
        <taxon>unclassified sequences</taxon>
        <taxon>metagenomes</taxon>
        <taxon>ecological metagenomes</taxon>
    </lineage>
</organism>
<name>A0A644W884_9ZZZZ</name>
<dbReference type="AlphaFoldDB" id="A0A644W884"/>
<evidence type="ECO:0000313" key="1">
    <source>
        <dbReference type="EMBL" id="MPL99696.1"/>
    </source>
</evidence>